<dbReference type="InterPro" id="IPR029058">
    <property type="entry name" value="AB_hydrolase_fold"/>
</dbReference>
<feature type="region of interest" description="Disordered" evidence="1">
    <location>
        <begin position="171"/>
        <end position="211"/>
    </location>
</feature>
<sequence length="440" mass="46044">MSLTSVSVSTIDNADCTTARKAAEAADGVGEQWVTTAEEARKQARWVEAEQWLGPAAEAAAHRMDASVNHWDIAGVSVQAVGLIAGVHVKVLWLAQRVVRAALKAARFAAMHVEEDGTVTGGWATTVPGVGSGLAAALSSTLRSALSMVTSSDSLSAQAVRTVGSAGQEAVDLSDFSADQTGDRTDSETASGEPAGGGTVGSPPVRRVDSPGGPVFIAGDVRSAEVVTTFVSGVGSSAEGSTVFTREWARQEVAQAQADGKNIAVIAWHGYRAPANLATAISSTPAHTGAADLRKFQQELRAQNPRATLNVVGFSYGSVVAGTAARPQATEQGLEADSLTFLGSPGVSVDNAEDLRLLRQGVEHPGEVRSEHVPGDLIQLTTEPGTGVHGRDPSSPGFGARDDTWSAYHWQRLLDYYIIVRGDHDTHSSYLWDPSIELTR</sequence>
<evidence type="ECO:0000313" key="4">
    <source>
        <dbReference type="Proteomes" id="UP000326711"/>
    </source>
</evidence>
<dbReference type="Proteomes" id="UP000326711">
    <property type="component" value="Chromosome"/>
</dbReference>
<dbReference type="RefSeq" id="WP_151902128.1">
    <property type="nucleotide sequence ID" value="NZ_CP045032.1"/>
</dbReference>
<dbReference type="EMBL" id="CP045032">
    <property type="protein sequence ID" value="QFQ01655.1"/>
    <property type="molecule type" value="Genomic_DNA"/>
</dbReference>
<dbReference type="AlphaFoldDB" id="A0A5J6Z7J9"/>
<proteinExistence type="predicted"/>
<name>A0A5J6Z7J9_9CORY</name>
<keyword evidence="4" id="KW-1185">Reference proteome</keyword>
<dbReference type="InterPro" id="IPR010427">
    <property type="entry name" value="DUF1023"/>
</dbReference>
<feature type="domain" description="DUF1023" evidence="2">
    <location>
        <begin position="218"/>
        <end position="356"/>
    </location>
</feature>
<dbReference type="KEGG" id="cuo:CUROG_01275"/>
<evidence type="ECO:0000259" key="2">
    <source>
        <dbReference type="Pfam" id="PF06259"/>
    </source>
</evidence>
<evidence type="ECO:0000256" key="1">
    <source>
        <dbReference type="SAM" id="MobiDB-lite"/>
    </source>
</evidence>
<reference evidence="4" key="1">
    <citation type="submission" date="2019-10" db="EMBL/GenBank/DDBJ databases">
        <title>Complete genome sequence of Corynebacterium urogenitalis DSM 108747, isolated from the genital tract of a cow.</title>
        <authorList>
            <person name="Ruckert C."/>
            <person name="Ballas P."/>
            <person name="Wagener K."/>
            <person name="Drillich M."/>
            <person name="Kaempfer P."/>
            <person name="Busse H.-J."/>
            <person name="Ehling-Schulz M."/>
        </authorList>
    </citation>
    <scope>NUCLEOTIDE SEQUENCE [LARGE SCALE GENOMIC DNA]</scope>
    <source>
        <strain evidence="4">LMM 1652</strain>
    </source>
</reference>
<dbReference type="Pfam" id="PF06259">
    <property type="entry name" value="Abhydrolase_8"/>
    <property type="match status" value="1"/>
</dbReference>
<accession>A0A5J6Z7J9</accession>
<dbReference type="OrthoDB" id="5969911at2"/>
<protein>
    <recommendedName>
        <fullName evidence="2">DUF1023 domain-containing protein</fullName>
    </recommendedName>
</protein>
<evidence type="ECO:0000313" key="3">
    <source>
        <dbReference type="EMBL" id="QFQ01655.1"/>
    </source>
</evidence>
<organism evidence="3 4">
    <name type="scientific">Corynebacterium urogenitale</name>
    <dbReference type="NCBI Taxonomy" id="2487892"/>
    <lineage>
        <taxon>Bacteria</taxon>
        <taxon>Bacillati</taxon>
        <taxon>Actinomycetota</taxon>
        <taxon>Actinomycetes</taxon>
        <taxon>Mycobacteriales</taxon>
        <taxon>Corynebacteriaceae</taxon>
        <taxon>Corynebacterium</taxon>
    </lineage>
</organism>
<gene>
    <name evidence="3" type="ORF">CUROG_01275</name>
</gene>
<dbReference type="Gene3D" id="3.40.50.1820">
    <property type="entry name" value="alpha/beta hydrolase"/>
    <property type="match status" value="1"/>
</dbReference>
<dbReference type="SUPFAM" id="SSF53474">
    <property type="entry name" value="alpha/beta-Hydrolases"/>
    <property type="match status" value="1"/>
</dbReference>